<dbReference type="Proteomes" id="UP000198916">
    <property type="component" value="Unassembled WGS sequence"/>
</dbReference>
<dbReference type="EMBL" id="FNZR01000002">
    <property type="protein sequence ID" value="SEK66136.1"/>
    <property type="molecule type" value="Genomic_DNA"/>
</dbReference>
<dbReference type="Gene3D" id="3.40.50.720">
    <property type="entry name" value="NAD(P)-binding Rossmann-like Domain"/>
    <property type="match status" value="1"/>
</dbReference>
<reference evidence="4" key="1">
    <citation type="submission" date="2016-10" db="EMBL/GenBank/DDBJ databases">
        <authorList>
            <person name="Varghese N."/>
            <person name="Submissions S."/>
        </authorList>
    </citation>
    <scope>NUCLEOTIDE SEQUENCE [LARGE SCALE GENOMIC DNA]</scope>
    <source>
        <strain evidence="4">Jip14</strain>
    </source>
</reference>
<gene>
    <name evidence="3" type="ORF">SAMN05421740_102369</name>
</gene>
<evidence type="ECO:0000256" key="2">
    <source>
        <dbReference type="ARBA" id="ARBA00023002"/>
    </source>
</evidence>
<comment type="similarity">
    <text evidence="1">Belongs to the short-chain dehydrogenases/reductases (SDR) family.</text>
</comment>
<name>A0A1H7IUQ3_9SPHI</name>
<organism evidence="3 4">
    <name type="scientific">Parapedobacter koreensis</name>
    <dbReference type="NCBI Taxonomy" id="332977"/>
    <lineage>
        <taxon>Bacteria</taxon>
        <taxon>Pseudomonadati</taxon>
        <taxon>Bacteroidota</taxon>
        <taxon>Sphingobacteriia</taxon>
        <taxon>Sphingobacteriales</taxon>
        <taxon>Sphingobacteriaceae</taxon>
        <taxon>Parapedobacter</taxon>
    </lineage>
</organism>
<keyword evidence="2" id="KW-0560">Oxidoreductase</keyword>
<sequence length="220" mass="23884">MENILLTGSTGNLATYVVDSLLQGGYHLHLPVRTAIEGHGKKTSTSYHTNIIDSEQSGALVRKIISDGKIIHAAVFLAGGFHPGNLDNTQLEDINQMIQVNFGTAYTLARKLIAHFRSAGGGKLIFIGAKSAMDFSTAQYNLAYSLSKQLLFNFSALINESEKSFGITSHILLPGTIRIERDGHGDNADFTTPYTIADTIQDIIEGKEKRTIIDFNINGG</sequence>
<protein>
    <submittedName>
        <fullName evidence="3">Short-chain dehydrogenase</fullName>
    </submittedName>
</protein>
<dbReference type="InterPro" id="IPR002347">
    <property type="entry name" value="SDR_fam"/>
</dbReference>
<proteinExistence type="inferred from homology"/>
<dbReference type="OrthoDB" id="9790734at2"/>
<dbReference type="GO" id="GO:0050664">
    <property type="term" value="F:oxidoreductase activity, acting on NAD(P)H, oxygen as acceptor"/>
    <property type="evidence" value="ECO:0007669"/>
    <property type="project" value="TreeGrafter"/>
</dbReference>
<dbReference type="SUPFAM" id="SSF51735">
    <property type="entry name" value="NAD(P)-binding Rossmann-fold domains"/>
    <property type="match status" value="1"/>
</dbReference>
<evidence type="ECO:0000313" key="4">
    <source>
        <dbReference type="Proteomes" id="UP000198916"/>
    </source>
</evidence>
<dbReference type="STRING" id="332977.SAMN05421740_102369"/>
<dbReference type="RefSeq" id="WP_090603521.1">
    <property type="nucleotide sequence ID" value="NZ_FNZR01000002.1"/>
</dbReference>
<dbReference type="PANTHER" id="PTHR43008">
    <property type="entry name" value="BENZIL REDUCTASE"/>
    <property type="match status" value="1"/>
</dbReference>
<evidence type="ECO:0000256" key="1">
    <source>
        <dbReference type="ARBA" id="ARBA00006484"/>
    </source>
</evidence>
<dbReference type="InterPro" id="IPR036291">
    <property type="entry name" value="NAD(P)-bd_dom_sf"/>
</dbReference>
<dbReference type="Pfam" id="PF00106">
    <property type="entry name" value="adh_short"/>
    <property type="match status" value="1"/>
</dbReference>
<evidence type="ECO:0000313" key="3">
    <source>
        <dbReference type="EMBL" id="SEK66136.1"/>
    </source>
</evidence>
<keyword evidence="4" id="KW-1185">Reference proteome</keyword>
<dbReference type="PANTHER" id="PTHR43008:SF4">
    <property type="entry name" value="CHAIN DEHYDROGENASE, PUTATIVE (AFU_ORTHOLOGUE AFUA_4G08710)-RELATED"/>
    <property type="match status" value="1"/>
</dbReference>
<dbReference type="AlphaFoldDB" id="A0A1H7IUQ3"/>
<dbReference type="CDD" id="cd05233">
    <property type="entry name" value="SDR_c"/>
    <property type="match status" value="1"/>
</dbReference>
<accession>A0A1H7IUQ3</accession>